<evidence type="ECO:0000313" key="5">
    <source>
        <dbReference type="Proteomes" id="UP000317909"/>
    </source>
</evidence>
<sequence length="358" mass="38221">MGPSDVKQIGIIGAGAIGQKHAEAAQAAGATLRWIADLNSERAAELSAQFGGTPCNDPSMVLNDQAVDAVVIGVPNRLHHPLAVAALEAGKDVLLEKPMALTAAQCEEINDVATRTGRIVQIGFVHRYTAVGRLAKQIVSAGRLGHIYHAKAHLHIRRGVPGLGKWFTTKSVAGGGALIDVGVHLIDLALSTLGYPDVADVSGQVYSTFGRRMRGYVYENMWAGPPDWDGVCDVEDAAHAFVRFRNGATLELDVAWAGNFPEKSIPTSLMGFFGDAGGMTFELFGDHVILTSEQEGSLVDERFEAAAAEPFKDQFADFLRSIETREVTGANGCQGEVVQRIVDEIYLNSLPQSAAVEV</sequence>
<dbReference type="Pfam" id="PF22725">
    <property type="entry name" value="GFO_IDH_MocA_C3"/>
    <property type="match status" value="1"/>
</dbReference>
<dbReference type="GO" id="GO:0016491">
    <property type="term" value="F:oxidoreductase activity"/>
    <property type="evidence" value="ECO:0007669"/>
    <property type="project" value="UniProtKB-KW"/>
</dbReference>
<dbReference type="SUPFAM" id="SSF55347">
    <property type="entry name" value="Glyceraldehyde-3-phosphate dehydrogenase-like, C-terminal domain"/>
    <property type="match status" value="1"/>
</dbReference>
<organism evidence="4 5">
    <name type="scientific">Lacipirellula limnantheis</name>
    <dbReference type="NCBI Taxonomy" id="2528024"/>
    <lineage>
        <taxon>Bacteria</taxon>
        <taxon>Pseudomonadati</taxon>
        <taxon>Planctomycetota</taxon>
        <taxon>Planctomycetia</taxon>
        <taxon>Pirellulales</taxon>
        <taxon>Lacipirellulaceae</taxon>
        <taxon>Lacipirellula</taxon>
    </lineage>
</organism>
<feature type="domain" description="Gfo/Idh/MocA-like oxidoreductase N-terminal" evidence="2">
    <location>
        <begin position="8"/>
        <end position="124"/>
    </location>
</feature>
<gene>
    <name evidence="4" type="primary">ycjS_3</name>
    <name evidence="4" type="ORF">I41_35540</name>
</gene>
<dbReference type="InterPro" id="IPR036291">
    <property type="entry name" value="NAD(P)-bd_dom_sf"/>
</dbReference>
<evidence type="ECO:0000313" key="4">
    <source>
        <dbReference type="EMBL" id="QDT74359.1"/>
    </source>
</evidence>
<dbReference type="Pfam" id="PF01408">
    <property type="entry name" value="GFO_IDH_MocA"/>
    <property type="match status" value="1"/>
</dbReference>
<dbReference type="EC" id="1.-.-.-" evidence="4"/>
<dbReference type="Gene3D" id="3.40.50.720">
    <property type="entry name" value="NAD(P)-binding Rossmann-like Domain"/>
    <property type="match status" value="1"/>
</dbReference>
<evidence type="ECO:0000256" key="1">
    <source>
        <dbReference type="ARBA" id="ARBA00023002"/>
    </source>
</evidence>
<dbReference type="Proteomes" id="UP000317909">
    <property type="component" value="Chromosome"/>
</dbReference>
<reference evidence="4 5" key="1">
    <citation type="submission" date="2019-02" db="EMBL/GenBank/DDBJ databases">
        <title>Deep-cultivation of Planctomycetes and their phenomic and genomic characterization uncovers novel biology.</title>
        <authorList>
            <person name="Wiegand S."/>
            <person name="Jogler M."/>
            <person name="Boedeker C."/>
            <person name="Pinto D."/>
            <person name="Vollmers J."/>
            <person name="Rivas-Marin E."/>
            <person name="Kohn T."/>
            <person name="Peeters S.H."/>
            <person name="Heuer A."/>
            <person name="Rast P."/>
            <person name="Oberbeckmann S."/>
            <person name="Bunk B."/>
            <person name="Jeske O."/>
            <person name="Meyerdierks A."/>
            <person name="Storesund J.E."/>
            <person name="Kallscheuer N."/>
            <person name="Luecker S."/>
            <person name="Lage O.M."/>
            <person name="Pohl T."/>
            <person name="Merkel B.J."/>
            <person name="Hornburger P."/>
            <person name="Mueller R.-W."/>
            <person name="Bruemmer F."/>
            <person name="Labrenz M."/>
            <person name="Spormann A.M."/>
            <person name="Op den Camp H."/>
            <person name="Overmann J."/>
            <person name="Amann R."/>
            <person name="Jetten M.S.M."/>
            <person name="Mascher T."/>
            <person name="Medema M.H."/>
            <person name="Devos D.P."/>
            <person name="Kaster A.-K."/>
            <person name="Ovreas L."/>
            <person name="Rohde M."/>
            <person name="Galperin M.Y."/>
            <person name="Jogler C."/>
        </authorList>
    </citation>
    <scope>NUCLEOTIDE SEQUENCE [LARGE SCALE GENOMIC DNA]</scope>
    <source>
        <strain evidence="4 5">I41</strain>
    </source>
</reference>
<dbReference type="InterPro" id="IPR050463">
    <property type="entry name" value="Gfo/Idh/MocA_oxidrdct_glycsds"/>
</dbReference>
<dbReference type="PANTHER" id="PTHR43818">
    <property type="entry name" value="BCDNA.GH03377"/>
    <property type="match status" value="1"/>
</dbReference>
<dbReference type="OrthoDB" id="9783105at2"/>
<keyword evidence="5" id="KW-1185">Reference proteome</keyword>
<dbReference type="SUPFAM" id="SSF51735">
    <property type="entry name" value="NAD(P)-binding Rossmann-fold domains"/>
    <property type="match status" value="1"/>
</dbReference>
<evidence type="ECO:0000259" key="3">
    <source>
        <dbReference type="Pfam" id="PF22725"/>
    </source>
</evidence>
<dbReference type="EMBL" id="CP036339">
    <property type="protein sequence ID" value="QDT74359.1"/>
    <property type="molecule type" value="Genomic_DNA"/>
</dbReference>
<dbReference type="KEGG" id="llh:I41_35540"/>
<proteinExistence type="predicted"/>
<dbReference type="RefSeq" id="WP_145434116.1">
    <property type="nucleotide sequence ID" value="NZ_CP036339.1"/>
</dbReference>
<dbReference type="InterPro" id="IPR000683">
    <property type="entry name" value="Gfo/Idh/MocA-like_OxRdtase_N"/>
</dbReference>
<protein>
    <submittedName>
        <fullName evidence="4">Putative oxidoreductase YcjS</fullName>
        <ecNumber evidence="4">1.-.-.-</ecNumber>
    </submittedName>
</protein>
<keyword evidence="1 4" id="KW-0560">Oxidoreductase</keyword>
<dbReference type="InterPro" id="IPR055170">
    <property type="entry name" value="GFO_IDH_MocA-like_dom"/>
</dbReference>
<accession>A0A517U153</accession>
<dbReference type="GO" id="GO:0000166">
    <property type="term" value="F:nucleotide binding"/>
    <property type="evidence" value="ECO:0007669"/>
    <property type="project" value="InterPro"/>
</dbReference>
<dbReference type="AlphaFoldDB" id="A0A517U153"/>
<feature type="domain" description="GFO/IDH/MocA-like oxidoreductase" evidence="3">
    <location>
        <begin position="134"/>
        <end position="267"/>
    </location>
</feature>
<evidence type="ECO:0000259" key="2">
    <source>
        <dbReference type="Pfam" id="PF01408"/>
    </source>
</evidence>
<dbReference type="PANTHER" id="PTHR43818:SF11">
    <property type="entry name" value="BCDNA.GH03377"/>
    <property type="match status" value="1"/>
</dbReference>
<name>A0A517U153_9BACT</name>
<dbReference type="Gene3D" id="3.30.360.10">
    <property type="entry name" value="Dihydrodipicolinate Reductase, domain 2"/>
    <property type="match status" value="1"/>
</dbReference>